<evidence type="ECO:0000313" key="2">
    <source>
        <dbReference type="EMBL" id="KAL0486010.1"/>
    </source>
</evidence>
<proteinExistence type="predicted"/>
<dbReference type="Gene3D" id="3.40.50.1820">
    <property type="entry name" value="alpha/beta hydrolase"/>
    <property type="match status" value="1"/>
</dbReference>
<accession>A0AAW2Z990</accession>
<comment type="caution">
    <text evidence="2">The sequence shown here is derived from an EMBL/GenBank/DDBJ whole genome shotgun (WGS) entry which is preliminary data.</text>
</comment>
<sequence>MECTVELDDKRKLGYKNFGPSSLDEAAHIVFYLSGTPSTRNYLSKRQMEQLSSKSDTCLLVIERPGFGISDSKQRRTLLDYADDVQLLYTKVVPHGKKISLIGYSGGGPFALACAFKIPEILNNVVVVCSLGPRSDKNSTTGMYWFNKVGYFIAYQSSWLIEKAVGMDVATFLANPKKKVLDDYKHNKADHDYLVNNDDVLEMFAMSTKECYEKNQHVTEAWEYHLFASDWGFNLEEINVPVQVFYGEKDTACTPSMSICIASKIKKSSIHCINDQAHMVFFDQFERILQTTKDTSI</sequence>
<dbReference type="AlphaFoldDB" id="A0AAW2Z990"/>
<reference evidence="2 3" key="1">
    <citation type="submission" date="2024-03" db="EMBL/GenBank/DDBJ databases">
        <title>The Acrasis kona genome and developmental transcriptomes reveal deep origins of eukaryotic multicellular pathways.</title>
        <authorList>
            <person name="Sheikh S."/>
            <person name="Fu C.-J."/>
            <person name="Brown M.W."/>
            <person name="Baldauf S.L."/>
        </authorList>
    </citation>
    <scope>NUCLEOTIDE SEQUENCE [LARGE SCALE GENOMIC DNA]</scope>
    <source>
        <strain evidence="2 3">ATCC MYA-3509</strain>
    </source>
</reference>
<dbReference type="GO" id="GO:0016787">
    <property type="term" value="F:hydrolase activity"/>
    <property type="evidence" value="ECO:0007669"/>
    <property type="project" value="UniProtKB-KW"/>
</dbReference>
<protein>
    <submittedName>
        <fullName evidence="2">Hydrolase YugF</fullName>
    </submittedName>
</protein>
<evidence type="ECO:0000313" key="3">
    <source>
        <dbReference type="Proteomes" id="UP001431209"/>
    </source>
</evidence>
<dbReference type="Pfam" id="PF12146">
    <property type="entry name" value="Hydrolase_4"/>
    <property type="match status" value="1"/>
</dbReference>
<dbReference type="PANTHER" id="PTHR45763:SF46">
    <property type="entry name" value="AB HYDROLASE-1 DOMAIN-CONTAINING PROTEIN"/>
    <property type="match status" value="1"/>
</dbReference>
<feature type="domain" description="Serine aminopeptidase S33" evidence="1">
    <location>
        <begin position="61"/>
        <end position="284"/>
    </location>
</feature>
<dbReference type="PANTHER" id="PTHR45763">
    <property type="entry name" value="HYDROLASE, ALPHA/BETA FOLD FAMILY PROTEIN, EXPRESSED-RELATED"/>
    <property type="match status" value="1"/>
</dbReference>
<dbReference type="InterPro" id="IPR029058">
    <property type="entry name" value="AB_hydrolase_fold"/>
</dbReference>
<dbReference type="SUPFAM" id="SSF53474">
    <property type="entry name" value="alpha/beta-Hydrolases"/>
    <property type="match status" value="1"/>
</dbReference>
<name>A0AAW2Z990_9EUKA</name>
<keyword evidence="2" id="KW-0378">Hydrolase</keyword>
<dbReference type="InterPro" id="IPR022742">
    <property type="entry name" value="Hydrolase_4"/>
</dbReference>
<gene>
    <name evidence="2" type="ORF">AKO1_012296</name>
</gene>
<dbReference type="EMBL" id="JAOPGA020001197">
    <property type="protein sequence ID" value="KAL0486010.1"/>
    <property type="molecule type" value="Genomic_DNA"/>
</dbReference>
<dbReference type="Proteomes" id="UP001431209">
    <property type="component" value="Unassembled WGS sequence"/>
</dbReference>
<evidence type="ECO:0000259" key="1">
    <source>
        <dbReference type="Pfam" id="PF12146"/>
    </source>
</evidence>
<keyword evidence="3" id="KW-1185">Reference proteome</keyword>
<organism evidence="2 3">
    <name type="scientific">Acrasis kona</name>
    <dbReference type="NCBI Taxonomy" id="1008807"/>
    <lineage>
        <taxon>Eukaryota</taxon>
        <taxon>Discoba</taxon>
        <taxon>Heterolobosea</taxon>
        <taxon>Tetramitia</taxon>
        <taxon>Eutetramitia</taxon>
        <taxon>Acrasidae</taxon>
        <taxon>Acrasis</taxon>
    </lineage>
</organism>